<evidence type="ECO:0000256" key="1">
    <source>
        <dbReference type="ARBA" id="ARBA00002151"/>
    </source>
</evidence>
<comment type="caution">
    <text evidence="19">The sequence shown here is derived from an EMBL/GenBank/DDBJ whole genome shotgun (WGS) entry which is preliminary data.</text>
</comment>
<keyword evidence="7 14" id="KW-0479">Metal-binding</keyword>
<sequence>MTSEFSASALDARILNAALSAAHRAALEVRGSTSPNPPVGAVILTENGDICGVGATEPPGGRHAEIVALDQAGRSSKGAHVVVTLEPCNHQGRTGPCSQALIDAGVASVHYLHADPNVIAAGGAEKLRAAGIAVHHLGASGLLQRDSTAILGDELEPWLQATAMGRVHVTAKFAQSVDGFSAASDGSSKWITGSKARERVHLDRSKRDAIIIGTGTALADNPSLTARYISETGETLLYKQQPRRVVIGKSDLSACSNLQRLGFAQYPDIPTALTALWEQGCRDVLVEGGPKLLSSFVGSGYVDAVQAYVAPLLLGDGRSVLASAVGVNLADGMRLEINRVERLGNDVLLTMVPGAK</sequence>
<dbReference type="EMBL" id="JASNVH010000009">
    <property type="protein sequence ID" value="MDK4307217.1"/>
    <property type="molecule type" value="Genomic_DNA"/>
</dbReference>
<dbReference type="CDD" id="cd01284">
    <property type="entry name" value="Riboflavin_deaminase-reductase"/>
    <property type="match status" value="1"/>
</dbReference>
<feature type="binding site" evidence="16">
    <location>
        <position position="188"/>
    </location>
    <ligand>
        <name>substrate</name>
    </ligand>
</feature>
<evidence type="ECO:0000256" key="6">
    <source>
        <dbReference type="ARBA" id="ARBA00022619"/>
    </source>
</evidence>
<feature type="binding site" evidence="17">
    <location>
        <position position="88"/>
    </location>
    <ligand>
        <name>Zn(2+)</name>
        <dbReference type="ChEBI" id="CHEBI:29105"/>
        <note>catalytic</note>
    </ligand>
</feature>
<evidence type="ECO:0000256" key="2">
    <source>
        <dbReference type="ARBA" id="ARBA00004882"/>
    </source>
</evidence>
<reference evidence="19" key="1">
    <citation type="submission" date="2023-05" db="EMBL/GenBank/DDBJ databases">
        <title>Metabolic capabilities are highly conserved among human nasal-associated Corynebacterium species in pangenomic analyses.</title>
        <authorList>
            <person name="Tran T.H."/>
            <person name="Roberts A.Q."/>
            <person name="Escapa I.F."/>
            <person name="Gao W."/>
            <person name="Conlan S."/>
            <person name="Kong H."/>
            <person name="Segre J.A."/>
            <person name="Kelly M.S."/>
            <person name="Lemon K.P."/>
        </authorList>
    </citation>
    <scope>NUCLEOTIDE SEQUENCE</scope>
    <source>
        <strain evidence="19">KPL2773</strain>
    </source>
</reference>
<dbReference type="InterPro" id="IPR002125">
    <property type="entry name" value="CMP_dCMP_dom"/>
</dbReference>
<comment type="pathway">
    <text evidence="2 14">Cofactor biosynthesis; riboflavin biosynthesis; 5-amino-6-(D-ribitylamino)uracil from GTP: step 2/4.</text>
</comment>
<dbReference type="PIRSF" id="PIRSF006769">
    <property type="entry name" value="RibD"/>
    <property type="match status" value="1"/>
</dbReference>
<feature type="binding site" evidence="16">
    <location>
        <begin position="289"/>
        <end position="295"/>
    </location>
    <ligand>
        <name>NADP(+)</name>
        <dbReference type="ChEBI" id="CHEBI:58349"/>
    </ligand>
</feature>
<dbReference type="InterPro" id="IPR004794">
    <property type="entry name" value="Eubact_RibD"/>
</dbReference>
<dbReference type="GO" id="GO:0009231">
    <property type="term" value="P:riboflavin biosynthetic process"/>
    <property type="evidence" value="ECO:0007669"/>
    <property type="project" value="UniProtKB-KW"/>
</dbReference>
<feature type="binding site" evidence="16">
    <location>
        <position position="204"/>
    </location>
    <ligand>
        <name>substrate</name>
    </ligand>
</feature>
<evidence type="ECO:0000256" key="12">
    <source>
        <dbReference type="ARBA" id="ARBA00049861"/>
    </source>
</evidence>
<comment type="catalytic activity">
    <reaction evidence="12 14">
        <text>5-amino-6-(5-phospho-D-ribitylamino)uracil + NADP(+) = 5-amino-6-(5-phospho-D-ribosylamino)uracil + NADPH + H(+)</text>
        <dbReference type="Rhea" id="RHEA:17845"/>
        <dbReference type="ChEBI" id="CHEBI:15378"/>
        <dbReference type="ChEBI" id="CHEBI:57783"/>
        <dbReference type="ChEBI" id="CHEBI:58349"/>
        <dbReference type="ChEBI" id="CHEBI:58421"/>
        <dbReference type="ChEBI" id="CHEBI:58453"/>
        <dbReference type="EC" id="1.1.1.193"/>
    </reaction>
</comment>
<dbReference type="NCBIfam" id="TIGR00326">
    <property type="entry name" value="eubact_ribD"/>
    <property type="match status" value="1"/>
</dbReference>
<evidence type="ECO:0000256" key="5">
    <source>
        <dbReference type="ARBA" id="ARBA00007417"/>
    </source>
</evidence>
<comment type="function">
    <text evidence="1 14">Converts 2,5-diamino-6-(ribosylamino)-4(3h)-pyrimidinone 5'-phosphate into 5-amino-6-(ribosylamino)-2,4(1h,3h)-pyrimidinedione 5'-phosphate.</text>
</comment>
<proteinExistence type="inferred from homology"/>
<dbReference type="GO" id="GO:0008835">
    <property type="term" value="F:diaminohydroxyphosphoribosylaminopyrimidine deaminase activity"/>
    <property type="evidence" value="ECO:0007669"/>
    <property type="project" value="UniProtKB-EC"/>
</dbReference>
<dbReference type="GO" id="GO:0008703">
    <property type="term" value="F:5-amino-6-(5-phosphoribosylamino)uracil reductase activity"/>
    <property type="evidence" value="ECO:0007669"/>
    <property type="project" value="UniProtKB-EC"/>
</dbReference>
<evidence type="ECO:0000256" key="15">
    <source>
        <dbReference type="PIRSR" id="PIRSR006769-1"/>
    </source>
</evidence>
<evidence type="ECO:0000256" key="7">
    <source>
        <dbReference type="ARBA" id="ARBA00022723"/>
    </source>
</evidence>
<dbReference type="GeneID" id="42781646"/>
<keyword evidence="9 14" id="KW-0521">NADP</keyword>
<dbReference type="SUPFAM" id="SSF53927">
    <property type="entry name" value="Cytidine deaminase-like"/>
    <property type="match status" value="1"/>
</dbReference>
<dbReference type="InterPro" id="IPR016192">
    <property type="entry name" value="APOBEC/CMP_deaminase_Zn-bd"/>
</dbReference>
<dbReference type="EC" id="3.5.4.26" evidence="14"/>
<dbReference type="InterPro" id="IPR016193">
    <property type="entry name" value="Cytidine_deaminase-like"/>
</dbReference>
<feature type="binding site" evidence="16">
    <location>
        <position position="287"/>
    </location>
    <ligand>
        <name>substrate</name>
    </ligand>
</feature>
<gene>
    <name evidence="19" type="primary">ribD</name>
    <name evidence="19" type="ORF">QPX42_06650</name>
</gene>
<dbReference type="InterPro" id="IPR002734">
    <property type="entry name" value="RibDG_C"/>
</dbReference>
<keyword evidence="10 14" id="KW-0560">Oxidoreductase</keyword>
<keyword evidence="6 14" id="KW-0686">Riboflavin biosynthesis</keyword>
<keyword evidence="14 19" id="KW-0378">Hydrolase</keyword>
<evidence type="ECO:0000259" key="18">
    <source>
        <dbReference type="PROSITE" id="PS51747"/>
    </source>
</evidence>
<dbReference type="GO" id="GO:0008270">
    <property type="term" value="F:zinc ion binding"/>
    <property type="evidence" value="ECO:0007669"/>
    <property type="project" value="InterPro"/>
</dbReference>
<feature type="binding site" evidence="17">
    <location>
        <position position="63"/>
    </location>
    <ligand>
        <name>Zn(2+)</name>
        <dbReference type="ChEBI" id="CHEBI:29105"/>
        <note>catalytic</note>
    </ligand>
</feature>
<dbReference type="PROSITE" id="PS00903">
    <property type="entry name" value="CYT_DCMP_DEAMINASES_1"/>
    <property type="match status" value="1"/>
</dbReference>
<dbReference type="PANTHER" id="PTHR38011:SF7">
    <property type="entry name" value="2,5-DIAMINO-6-RIBOSYLAMINO-4(3H)-PYRIMIDINONE 5'-PHOSPHATE REDUCTASE"/>
    <property type="match status" value="1"/>
</dbReference>
<dbReference type="RefSeq" id="WP_023019430.1">
    <property type="nucleotide sequence ID" value="NZ_JAQPSI010000006.1"/>
</dbReference>
<evidence type="ECO:0000256" key="13">
    <source>
        <dbReference type="ARBA" id="ARBA00049886"/>
    </source>
</evidence>
<keyword evidence="11" id="KW-0511">Multifunctional enzyme</keyword>
<feature type="binding site" evidence="16">
    <location>
        <position position="227"/>
    </location>
    <ligand>
        <name>substrate</name>
    </ligand>
</feature>
<feature type="binding site" evidence="17">
    <location>
        <position position="97"/>
    </location>
    <ligand>
        <name>Zn(2+)</name>
        <dbReference type="ChEBI" id="CHEBI:29105"/>
        <note>catalytic</note>
    </ligand>
</feature>
<feature type="binding site" evidence="16">
    <location>
        <position position="224"/>
    </location>
    <ligand>
        <name>substrate</name>
    </ligand>
</feature>
<evidence type="ECO:0000256" key="10">
    <source>
        <dbReference type="ARBA" id="ARBA00023002"/>
    </source>
</evidence>
<dbReference type="Gene3D" id="3.40.430.10">
    <property type="entry name" value="Dihydrofolate Reductase, subunit A"/>
    <property type="match status" value="2"/>
</dbReference>
<evidence type="ECO:0000256" key="8">
    <source>
        <dbReference type="ARBA" id="ARBA00022833"/>
    </source>
</evidence>
<dbReference type="PROSITE" id="PS51747">
    <property type="entry name" value="CYT_DCMP_DEAMINASES_2"/>
    <property type="match status" value="1"/>
</dbReference>
<evidence type="ECO:0000256" key="14">
    <source>
        <dbReference type="PIRNR" id="PIRNR006769"/>
    </source>
</evidence>
<feature type="binding site" evidence="16">
    <location>
        <position position="190"/>
    </location>
    <ligand>
        <name>NADP(+)</name>
        <dbReference type="ChEBI" id="CHEBI:58349"/>
    </ligand>
</feature>
<dbReference type="Pfam" id="PF00383">
    <property type="entry name" value="dCMP_cyt_deam_1"/>
    <property type="match status" value="1"/>
</dbReference>
<protein>
    <recommendedName>
        <fullName evidence="14">Riboflavin biosynthesis protein RibD</fullName>
    </recommendedName>
    <domain>
        <recommendedName>
            <fullName evidence="14">Diaminohydroxyphosphoribosylaminopyrimidine deaminase</fullName>
            <shortName evidence="14">DRAP deaminase</shortName>
            <ecNumber evidence="14">3.5.4.26</ecNumber>
        </recommendedName>
        <alternativeName>
            <fullName evidence="14">Riboflavin-specific deaminase</fullName>
        </alternativeName>
    </domain>
    <domain>
        <recommendedName>
            <fullName evidence="14">5-amino-6-(5-phosphoribosylamino)uracil reductase</fullName>
            <ecNumber evidence="14">1.1.1.193</ecNumber>
        </recommendedName>
        <alternativeName>
            <fullName evidence="14">HTP reductase</fullName>
        </alternativeName>
    </domain>
</protein>
<dbReference type="SUPFAM" id="SSF53597">
    <property type="entry name" value="Dihydrofolate reductase-like"/>
    <property type="match status" value="1"/>
</dbReference>
<dbReference type="EC" id="1.1.1.193" evidence="14"/>
<evidence type="ECO:0000313" key="19">
    <source>
        <dbReference type="EMBL" id="MDK4307217.1"/>
    </source>
</evidence>
<evidence type="ECO:0000313" key="20">
    <source>
        <dbReference type="Proteomes" id="UP001224412"/>
    </source>
</evidence>
<comment type="pathway">
    <text evidence="3 14">Cofactor biosynthesis; riboflavin biosynthesis; 5-amino-6-(D-ribitylamino)uracil from GTP: step 3/4.</text>
</comment>
<feature type="active site" description="Proton donor" evidence="15">
    <location>
        <position position="65"/>
    </location>
</feature>
<dbReference type="PANTHER" id="PTHR38011">
    <property type="entry name" value="DIHYDROFOLATE REDUCTASE FAMILY PROTEIN (AFU_ORTHOLOGUE AFUA_8G06820)"/>
    <property type="match status" value="1"/>
</dbReference>
<evidence type="ECO:0000256" key="9">
    <source>
        <dbReference type="ARBA" id="ARBA00022857"/>
    </source>
</evidence>
<feature type="domain" description="CMP/dCMP-type deaminase" evidence="18">
    <location>
        <begin position="13"/>
        <end position="135"/>
    </location>
</feature>
<organism evidence="19 20">
    <name type="scientific">Corynebacterium pseudodiphtheriticum</name>
    <dbReference type="NCBI Taxonomy" id="37637"/>
    <lineage>
        <taxon>Bacteria</taxon>
        <taxon>Bacillati</taxon>
        <taxon>Actinomycetota</taxon>
        <taxon>Actinomycetes</taxon>
        <taxon>Mycobacteriales</taxon>
        <taxon>Corynebacteriaceae</taxon>
        <taxon>Corynebacterium</taxon>
    </lineage>
</organism>
<feature type="binding site" evidence="16">
    <location>
        <position position="174"/>
    </location>
    <ligand>
        <name>NADP(+)</name>
        <dbReference type="ChEBI" id="CHEBI:58349"/>
    </ligand>
</feature>
<dbReference type="Gene3D" id="3.40.140.10">
    <property type="entry name" value="Cytidine Deaminase, domain 2"/>
    <property type="match status" value="1"/>
</dbReference>
<comment type="similarity">
    <text evidence="5 14">In the C-terminal section; belongs to the HTP reductase family.</text>
</comment>
<keyword evidence="8 14" id="KW-0862">Zinc</keyword>
<dbReference type="InterPro" id="IPR024072">
    <property type="entry name" value="DHFR-like_dom_sf"/>
</dbReference>
<comment type="catalytic activity">
    <reaction evidence="13 14">
        <text>2,5-diamino-6-hydroxy-4-(5-phosphoribosylamino)-pyrimidine + H2O + H(+) = 5-amino-6-(5-phospho-D-ribosylamino)uracil + NH4(+)</text>
        <dbReference type="Rhea" id="RHEA:21868"/>
        <dbReference type="ChEBI" id="CHEBI:15377"/>
        <dbReference type="ChEBI" id="CHEBI:15378"/>
        <dbReference type="ChEBI" id="CHEBI:28938"/>
        <dbReference type="ChEBI" id="CHEBI:58453"/>
        <dbReference type="ChEBI" id="CHEBI:58614"/>
        <dbReference type="EC" id="3.5.4.26"/>
    </reaction>
</comment>
<feature type="binding site" evidence="16">
    <location>
        <position position="220"/>
    </location>
    <ligand>
        <name>NADP(+)</name>
        <dbReference type="ChEBI" id="CHEBI:58349"/>
    </ligand>
</feature>
<comment type="cofactor">
    <cofactor evidence="14 17">
        <name>Zn(2+)</name>
        <dbReference type="ChEBI" id="CHEBI:29105"/>
    </cofactor>
    <text evidence="14 17">Binds 1 zinc ion.</text>
</comment>
<evidence type="ECO:0000256" key="16">
    <source>
        <dbReference type="PIRSR" id="PIRSR006769-2"/>
    </source>
</evidence>
<dbReference type="Proteomes" id="UP001224412">
    <property type="component" value="Unassembled WGS sequence"/>
</dbReference>
<name>A0AAP4BQX6_9CORY</name>
<comment type="similarity">
    <text evidence="4 14">In the N-terminal section; belongs to the cytidine and deoxycytidylate deaminase family.</text>
</comment>
<dbReference type="AlphaFoldDB" id="A0AAP4BQX6"/>
<evidence type="ECO:0000256" key="17">
    <source>
        <dbReference type="PIRSR" id="PIRSR006769-3"/>
    </source>
</evidence>
<dbReference type="Pfam" id="PF01872">
    <property type="entry name" value="RibD_C"/>
    <property type="match status" value="1"/>
</dbReference>
<evidence type="ECO:0000256" key="11">
    <source>
        <dbReference type="ARBA" id="ARBA00023268"/>
    </source>
</evidence>
<feature type="binding site" evidence="16">
    <location>
        <position position="216"/>
    </location>
    <ligand>
        <name>NADP(+)</name>
        <dbReference type="ChEBI" id="CHEBI:58349"/>
    </ligand>
</feature>
<accession>A0AAP4BQX6</accession>
<dbReference type="InterPro" id="IPR050765">
    <property type="entry name" value="Riboflavin_Biosynth_HTPR"/>
</dbReference>
<evidence type="ECO:0000256" key="3">
    <source>
        <dbReference type="ARBA" id="ARBA00004910"/>
    </source>
</evidence>
<evidence type="ECO:0000256" key="4">
    <source>
        <dbReference type="ARBA" id="ARBA00005259"/>
    </source>
</evidence>